<sequence>MVVDTVLAVCLVIMGSALYVSINEQWRPPLLLRIIMYVFISVLFAVASLLLFFVTDELL</sequence>
<evidence type="ECO:0000256" key="1">
    <source>
        <dbReference type="SAM" id="Phobius"/>
    </source>
</evidence>
<organism evidence="2">
    <name type="scientific">marine sediment metagenome</name>
    <dbReference type="NCBI Taxonomy" id="412755"/>
    <lineage>
        <taxon>unclassified sequences</taxon>
        <taxon>metagenomes</taxon>
        <taxon>ecological metagenomes</taxon>
    </lineage>
</organism>
<keyword evidence="1" id="KW-0472">Membrane</keyword>
<name>A0A0F9C6L9_9ZZZZ</name>
<evidence type="ECO:0000313" key="2">
    <source>
        <dbReference type="EMBL" id="KKL44809.1"/>
    </source>
</evidence>
<comment type="caution">
    <text evidence="2">The sequence shown here is derived from an EMBL/GenBank/DDBJ whole genome shotgun (WGS) entry which is preliminary data.</text>
</comment>
<keyword evidence="1" id="KW-0812">Transmembrane</keyword>
<dbReference type="EMBL" id="LAZR01034622">
    <property type="protein sequence ID" value="KKL44809.1"/>
    <property type="molecule type" value="Genomic_DNA"/>
</dbReference>
<feature type="transmembrane region" description="Helical" evidence="1">
    <location>
        <begin position="34"/>
        <end position="54"/>
    </location>
</feature>
<gene>
    <name evidence="2" type="ORF">LCGC14_2361980</name>
</gene>
<reference evidence="2" key="1">
    <citation type="journal article" date="2015" name="Nature">
        <title>Complex archaea that bridge the gap between prokaryotes and eukaryotes.</title>
        <authorList>
            <person name="Spang A."/>
            <person name="Saw J.H."/>
            <person name="Jorgensen S.L."/>
            <person name="Zaremba-Niedzwiedzka K."/>
            <person name="Martijn J."/>
            <person name="Lind A.E."/>
            <person name="van Eijk R."/>
            <person name="Schleper C."/>
            <person name="Guy L."/>
            <person name="Ettema T.J."/>
        </authorList>
    </citation>
    <scope>NUCLEOTIDE SEQUENCE</scope>
</reference>
<dbReference type="AlphaFoldDB" id="A0A0F9C6L9"/>
<protein>
    <submittedName>
        <fullName evidence="2">Uncharacterized protein</fullName>
    </submittedName>
</protein>
<accession>A0A0F9C6L9</accession>
<proteinExistence type="predicted"/>
<keyword evidence="1" id="KW-1133">Transmembrane helix</keyword>
<feature type="transmembrane region" description="Helical" evidence="1">
    <location>
        <begin position="6"/>
        <end position="22"/>
    </location>
</feature>